<comment type="subcellular location">
    <subcellularLocation>
        <location evidence="1">Cytoplasm</location>
    </subcellularLocation>
</comment>
<dbReference type="Pfam" id="PF00486">
    <property type="entry name" value="Trans_reg_C"/>
    <property type="match status" value="1"/>
</dbReference>
<evidence type="ECO:0000313" key="19">
    <source>
        <dbReference type="EMBL" id="NSJ49448.1"/>
    </source>
</evidence>
<dbReference type="Pfam" id="PF00072">
    <property type="entry name" value="Response_reg"/>
    <property type="match status" value="1"/>
</dbReference>
<dbReference type="EMBL" id="JAAITT010000015">
    <property type="protein sequence ID" value="NSJ49448.1"/>
    <property type="molecule type" value="Genomic_DNA"/>
</dbReference>
<evidence type="ECO:0000259" key="16">
    <source>
        <dbReference type="PROSITE" id="PS50110"/>
    </source>
</evidence>
<reference evidence="18" key="3">
    <citation type="submission" date="2022-01" db="EMBL/GenBank/DDBJ databases">
        <title>Collection of gut derived symbiotic bacterial strains cultured from healthy donors.</title>
        <authorList>
            <person name="Lin H."/>
            <person name="Kohout C."/>
            <person name="Waligurski E."/>
            <person name="Pamer E.G."/>
        </authorList>
    </citation>
    <scope>NUCLEOTIDE SEQUENCE</scope>
    <source>
        <strain evidence="18">DFI.6.55</strain>
    </source>
</reference>
<dbReference type="CDD" id="cd17574">
    <property type="entry name" value="REC_OmpR"/>
    <property type="match status" value="1"/>
</dbReference>
<dbReference type="Gene3D" id="3.40.50.2300">
    <property type="match status" value="1"/>
</dbReference>
<evidence type="ECO:0000256" key="1">
    <source>
        <dbReference type="ARBA" id="ARBA00004496"/>
    </source>
</evidence>
<dbReference type="Proteomes" id="UP001299608">
    <property type="component" value="Unassembled WGS sequence"/>
</dbReference>
<evidence type="ECO:0000256" key="9">
    <source>
        <dbReference type="ARBA" id="ARBA00023159"/>
    </source>
</evidence>
<evidence type="ECO:0000256" key="8">
    <source>
        <dbReference type="ARBA" id="ARBA00023125"/>
    </source>
</evidence>
<dbReference type="PANTHER" id="PTHR48111:SF49">
    <property type="entry name" value="HEME RESPONSE REGULATOR HSSR"/>
    <property type="match status" value="1"/>
</dbReference>
<feature type="DNA-binding region" description="OmpR/PhoB-type" evidence="15">
    <location>
        <begin position="125"/>
        <end position="222"/>
    </location>
</feature>
<dbReference type="SMART" id="SM00448">
    <property type="entry name" value="REC"/>
    <property type="match status" value="1"/>
</dbReference>
<dbReference type="InterPro" id="IPR036388">
    <property type="entry name" value="WH-like_DNA-bd_sf"/>
</dbReference>
<dbReference type="GO" id="GO:0000156">
    <property type="term" value="F:phosphorelay response regulator activity"/>
    <property type="evidence" value="ECO:0007669"/>
    <property type="project" value="TreeGrafter"/>
</dbReference>
<keyword evidence="20" id="KW-1185">Reference proteome</keyword>
<dbReference type="InterPro" id="IPR001789">
    <property type="entry name" value="Sig_transdc_resp-reg_receiver"/>
</dbReference>
<keyword evidence="6" id="KW-0805">Transcription regulation</keyword>
<dbReference type="GeneID" id="97207421"/>
<dbReference type="EMBL" id="JAKNGE010000008">
    <property type="protein sequence ID" value="MCG4745320.1"/>
    <property type="molecule type" value="Genomic_DNA"/>
</dbReference>
<evidence type="ECO:0000313" key="21">
    <source>
        <dbReference type="Proteomes" id="UP001299608"/>
    </source>
</evidence>
<keyword evidence="9" id="KW-0010">Activator</keyword>
<evidence type="ECO:0000256" key="4">
    <source>
        <dbReference type="ARBA" id="ARBA00022553"/>
    </source>
</evidence>
<dbReference type="GO" id="GO:0006355">
    <property type="term" value="P:regulation of DNA-templated transcription"/>
    <property type="evidence" value="ECO:0007669"/>
    <property type="project" value="InterPro"/>
</dbReference>
<accession>A0AAX1SKF9</accession>
<evidence type="ECO:0000313" key="20">
    <source>
        <dbReference type="Proteomes" id="UP000669239"/>
    </source>
</evidence>
<sequence length="224" mass="25885">MFQILIAEDDKNTRKLMEAVLKCNGFNPIPASSGEEALKLLDRHHIDLAVLDIMMPGMDGYELTRHLRSMDYNLPILMVTAKVLPEDKRKGFMAGTDDYMTKPVDEEEMVLRIRALLRRAQIASERKITIGSVTLDYDSLSVTRGSSVQTLPRKEFYLLYKLLSYPGKIFTRIQLMDEIWGIESETDDNTINVHINRLRKRFEQYPEFTIETIRGLGYKAVKHL</sequence>
<evidence type="ECO:0000256" key="6">
    <source>
        <dbReference type="ARBA" id="ARBA00023015"/>
    </source>
</evidence>
<evidence type="ECO:0000256" key="2">
    <source>
        <dbReference type="ARBA" id="ARBA00018672"/>
    </source>
</evidence>
<evidence type="ECO:0000256" key="3">
    <source>
        <dbReference type="ARBA" id="ARBA00022490"/>
    </source>
</evidence>
<keyword evidence="10" id="KW-0804">Transcription</keyword>
<dbReference type="PROSITE" id="PS50110">
    <property type="entry name" value="RESPONSE_REGULATORY"/>
    <property type="match status" value="1"/>
</dbReference>
<dbReference type="Gene3D" id="1.10.10.10">
    <property type="entry name" value="Winged helix-like DNA-binding domain superfamily/Winged helix DNA-binding domain"/>
    <property type="match status" value="1"/>
</dbReference>
<feature type="domain" description="OmpR/PhoB-type" evidence="17">
    <location>
        <begin position="125"/>
        <end position="222"/>
    </location>
</feature>
<evidence type="ECO:0000259" key="17">
    <source>
        <dbReference type="PROSITE" id="PS51755"/>
    </source>
</evidence>
<comment type="function">
    <text evidence="11">May play the central regulatory role in sporulation. It may be an element of the effector pathway responsible for the activation of sporulation genes in response to nutritional stress. Spo0A may act in concert with spo0H (a sigma factor) to control the expression of some genes that are critical to the sporulation process.</text>
</comment>
<dbReference type="RefSeq" id="WP_117558770.1">
    <property type="nucleotide sequence ID" value="NZ_BAABZL010000001.1"/>
</dbReference>
<evidence type="ECO:0000256" key="12">
    <source>
        <dbReference type="ARBA" id="ARBA00037471"/>
    </source>
</evidence>
<evidence type="ECO:0000256" key="13">
    <source>
        <dbReference type="ARBA" id="ARBA00039976"/>
    </source>
</evidence>
<dbReference type="Proteomes" id="UP000669239">
    <property type="component" value="Unassembled WGS sequence"/>
</dbReference>
<name>A0AAX1SKF9_9FIRM</name>
<evidence type="ECO:0000256" key="14">
    <source>
        <dbReference type="PROSITE-ProRule" id="PRU00169"/>
    </source>
</evidence>
<dbReference type="GO" id="GO:0005829">
    <property type="term" value="C:cytosol"/>
    <property type="evidence" value="ECO:0007669"/>
    <property type="project" value="TreeGrafter"/>
</dbReference>
<dbReference type="GO" id="GO:0000976">
    <property type="term" value="F:transcription cis-regulatory region binding"/>
    <property type="evidence" value="ECO:0007669"/>
    <property type="project" value="TreeGrafter"/>
</dbReference>
<protein>
    <recommendedName>
        <fullName evidence="13">Heme response regulator HssR</fullName>
    </recommendedName>
    <alternativeName>
        <fullName evidence="2">Stage 0 sporulation protein A homolog</fullName>
    </alternativeName>
</protein>
<evidence type="ECO:0000256" key="7">
    <source>
        <dbReference type="ARBA" id="ARBA00023026"/>
    </source>
</evidence>
<proteinExistence type="predicted"/>
<evidence type="ECO:0000256" key="15">
    <source>
        <dbReference type="PROSITE-ProRule" id="PRU01091"/>
    </source>
</evidence>
<keyword evidence="8 15" id="KW-0238">DNA-binding</keyword>
<dbReference type="InterPro" id="IPR011006">
    <property type="entry name" value="CheY-like_superfamily"/>
</dbReference>
<dbReference type="AlphaFoldDB" id="A0AAX1SKF9"/>
<keyword evidence="7" id="KW-0843">Virulence</keyword>
<dbReference type="InterPro" id="IPR001867">
    <property type="entry name" value="OmpR/PhoB-type_DNA-bd"/>
</dbReference>
<feature type="modified residue" description="4-aspartylphosphate" evidence="14">
    <location>
        <position position="52"/>
    </location>
</feature>
<dbReference type="FunFam" id="3.40.50.2300:FF:000001">
    <property type="entry name" value="DNA-binding response regulator PhoB"/>
    <property type="match status" value="1"/>
</dbReference>
<evidence type="ECO:0000256" key="10">
    <source>
        <dbReference type="ARBA" id="ARBA00023163"/>
    </source>
</evidence>
<comment type="caution">
    <text evidence="18">The sequence shown here is derived from an EMBL/GenBank/DDBJ whole genome shotgun (WGS) entry which is preliminary data.</text>
</comment>
<dbReference type="CDD" id="cd00383">
    <property type="entry name" value="trans_reg_C"/>
    <property type="match status" value="1"/>
</dbReference>
<keyword evidence="5" id="KW-0902">Two-component regulatory system</keyword>
<dbReference type="PANTHER" id="PTHR48111">
    <property type="entry name" value="REGULATOR OF RPOS"/>
    <property type="match status" value="1"/>
</dbReference>
<dbReference type="PROSITE" id="PS51755">
    <property type="entry name" value="OMPR_PHOB"/>
    <property type="match status" value="1"/>
</dbReference>
<dbReference type="GO" id="GO:0032993">
    <property type="term" value="C:protein-DNA complex"/>
    <property type="evidence" value="ECO:0007669"/>
    <property type="project" value="TreeGrafter"/>
</dbReference>
<evidence type="ECO:0000313" key="18">
    <source>
        <dbReference type="EMBL" id="MCG4745320.1"/>
    </source>
</evidence>
<dbReference type="SUPFAM" id="SSF52172">
    <property type="entry name" value="CheY-like"/>
    <property type="match status" value="1"/>
</dbReference>
<dbReference type="SMART" id="SM00862">
    <property type="entry name" value="Trans_reg_C"/>
    <property type="match status" value="1"/>
</dbReference>
<reference evidence="19 20" key="1">
    <citation type="journal article" date="2020" name="Cell Host Microbe">
        <title>Functional and Genomic Variation between Human-Derived Isolates of Lachnospiraceae Reveals Inter- and Intra-Species Diversity.</title>
        <authorList>
            <person name="Sorbara M.T."/>
            <person name="Littmann E.R."/>
            <person name="Fontana E."/>
            <person name="Moody T.U."/>
            <person name="Kohout C.E."/>
            <person name="Gjonbalaj M."/>
            <person name="Eaton V."/>
            <person name="Seok R."/>
            <person name="Leiner I.M."/>
            <person name="Pamer E.G."/>
        </authorList>
    </citation>
    <scope>NUCLEOTIDE SEQUENCE [LARGE SCALE GENOMIC DNA]</scope>
    <source>
        <strain evidence="19 20">MSK.1.17</strain>
    </source>
</reference>
<evidence type="ECO:0000256" key="5">
    <source>
        <dbReference type="ARBA" id="ARBA00023012"/>
    </source>
</evidence>
<reference evidence="19" key="2">
    <citation type="submission" date="2020-02" db="EMBL/GenBank/DDBJ databases">
        <authorList>
            <person name="Littmann E."/>
            <person name="Sorbara M."/>
        </authorList>
    </citation>
    <scope>NUCLEOTIDE SEQUENCE</scope>
    <source>
        <strain evidence="19">MSK.1.17</strain>
    </source>
</reference>
<feature type="domain" description="Response regulatory" evidence="16">
    <location>
        <begin position="3"/>
        <end position="117"/>
    </location>
</feature>
<gene>
    <name evidence="19" type="ORF">G5B36_12140</name>
    <name evidence="18" type="ORF">L0N08_07860</name>
</gene>
<comment type="function">
    <text evidence="12">Member of the two-component regulatory system HssS/HssR involved in intracellular heme homeostasis and tempering of staphylococcal virulence. Phosphorylated HssR binds to a direct repeat sequence within hrtAB promoter and activates the expression of hrtAB, an efflux pump, in response to extracellular heme, hemin, hemoglobin or blood.</text>
</comment>
<evidence type="ECO:0000256" key="11">
    <source>
        <dbReference type="ARBA" id="ARBA00024867"/>
    </source>
</evidence>
<keyword evidence="3" id="KW-0963">Cytoplasm</keyword>
<dbReference type="InterPro" id="IPR039420">
    <property type="entry name" value="WalR-like"/>
</dbReference>
<organism evidence="18 21">
    <name type="scientific">Enterocloster aldenensis</name>
    <dbReference type="NCBI Taxonomy" id="358742"/>
    <lineage>
        <taxon>Bacteria</taxon>
        <taxon>Bacillati</taxon>
        <taxon>Bacillota</taxon>
        <taxon>Clostridia</taxon>
        <taxon>Lachnospirales</taxon>
        <taxon>Lachnospiraceae</taxon>
        <taxon>Enterocloster</taxon>
    </lineage>
</organism>
<keyword evidence="4 14" id="KW-0597">Phosphoprotein</keyword>